<reference evidence="2" key="1">
    <citation type="submission" date="2023-11" db="EMBL/GenBank/DDBJ databases">
        <title>Genome assemblies of two species of porcelain crab, Petrolisthes cinctipes and Petrolisthes manimaculis (Anomura: Porcellanidae).</title>
        <authorList>
            <person name="Angst P."/>
        </authorList>
    </citation>
    <scope>NUCLEOTIDE SEQUENCE</scope>
    <source>
        <strain evidence="2">PB745_02</strain>
        <tissue evidence="2">Gill</tissue>
    </source>
</reference>
<accession>A0AAE1PAC8</accession>
<dbReference type="EMBL" id="JAWZYT010002545">
    <property type="protein sequence ID" value="KAK4303687.1"/>
    <property type="molecule type" value="Genomic_DNA"/>
</dbReference>
<feature type="region of interest" description="Disordered" evidence="1">
    <location>
        <begin position="41"/>
        <end position="179"/>
    </location>
</feature>
<feature type="compositionally biased region" description="Polar residues" evidence="1">
    <location>
        <begin position="160"/>
        <end position="171"/>
    </location>
</feature>
<evidence type="ECO:0000313" key="2">
    <source>
        <dbReference type="EMBL" id="KAK4303687.1"/>
    </source>
</evidence>
<comment type="caution">
    <text evidence="2">The sequence shown here is derived from an EMBL/GenBank/DDBJ whole genome shotgun (WGS) entry which is preliminary data.</text>
</comment>
<organism evidence="2 3">
    <name type="scientific">Petrolisthes manimaculis</name>
    <dbReference type="NCBI Taxonomy" id="1843537"/>
    <lineage>
        <taxon>Eukaryota</taxon>
        <taxon>Metazoa</taxon>
        <taxon>Ecdysozoa</taxon>
        <taxon>Arthropoda</taxon>
        <taxon>Crustacea</taxon>
        <taxon>Multicrustacea</taxon>
        <taxon>Malacostraca</taxon>
        <taxon>Eumalacostraca</taxon>
        <taxon>Eucarida</taxon>
        <taxon>Decapoda</taxon>
        <taxon>Pleocyemata</taxon>
        <taxon>Anomura</taxon>
        <taxon>Galatheoidea</taxon>
        <taxon>Porcellanidae</taxon>
        <taxon>Petrolisthes</taxon>
    </lineage>
</organism>
<evidence type="ECO:0000313" key="3">
    <source>
        <dbReference type="Proteomes" id="UP001292094"/>
    </source>
</evidence>
<gene>
    <name evidence="2" type="ORF">Pmani_024316</name>
</gene>
<dbReference type="Proteomes" id="UP001292094">
    <property type="component" value="Unassembled WGS sequence"/>
</dbReference>
<dbReference type="AlphaFoldDB" id="A0AAE1PAC8"/>
<feature type="compositionally biased region" description="Acidic residues" evidence="1">
    <location>
        <begin position="115"/>
        <end position="126"/>
    </location>
</feature>
<proteinExistence type="predicted"/>
<feature type="compositionally biased region" description="Basic and acidic residues" evidence="1">
    <location>
        <begin position="127"/>
        <end position="136"/>
    </location>
</feature>
<name>A0AAE1PAC8_9EUCA</name>
<sequence length="179" mass="18952">MAEVDINFNDGGRVRSHLLGEETVESDASVSLVEENVCNNRSEGIGMMTEEETDISVGDKERIKGDSNGGKGSDLMGGEDNVNNKGEGSCLMTEENIDNDGRDKGNSNRMMGEESGADDSDLDEERGDNNEQHSDESDMMDAAPRTGPGNPVVAAPDSSEALSGNTETSMQDDIIQGTG</sequence>
<evidence type="ECO:0000256" key="1">
    <source>
        <dbReference type="SAM" id="MobiDB-lite"/>
    </source>
</evidence>
<protein>
    <submittedName>
        <fullName evidence="2">Uncharacterized protein</fullName>
    </submittedName>
</protein>
<keyword evidence="3" id="KW-1185">Reference proteome</keyword>